<dbReference type="EMBL" id="JAUTAS010000001">
    <property type="protein sequence ID" value="MDQ1106849.1"/>
    <property type="molecule type" value="Genomic_DNA"/>
</dbReference>
<feature type="transmembrane region" description="Helical" evidence="1">
    <location>
        <begin position="30"/>
        <end position="51"/>
    </location>
</feature>
<dbReference type="InterPro" id="IPR047798">
    <property type="entry name" value="BPSS1780-like"/>
</dbReference>
<evidence type="ECO:0000313" key="2">
    <source>
        <dbReference type="EMBL" id="MDQ1106849.1"/>
    </source>
</evidence>
<proteinExistence type="predicted"/>
<evidence type="ECO:0000313" key="3">
    <source>
        <dbReference type="Proteomes" id="UP001226084"/>
    </source>
</evidence>
<sequence length="303" mass="32304">MSEIRKLPASAGAQWLLDAFTLYRRAPLQLAVLGVIGMLVSSLILVLAQALPSWLGVLLQLVSVAVGPLVFGGMLVAVSEVAQGHRAMPTHLLQPIRDRRVSHLLVPLAIQLIAVIALGTLLYVMMGPDGLTATAEMFRKMQELQQSGATPSNEQTMALMAGVPVVRILLWLLIAFGTFVALSMAMFTQPALVVFDHQSGMHALRMSLQGCIRNFGAMAVFMLLGLIAAMCIYFVMIIVMQLALMAGGAGAAAFVMQLTNTAVIMPLYVGAVYAAWNQMFAHRGRAAPPPVPPSNGPGNIFAA</sequence>
<keyword evidence="1" id="KW-0812">Transmembrane</keyword>
<dbReference type="Proteomes" id="UP001226084">
    <property type="component" value="Unassembled WGS sequence"/>
</dbReference>
<accession>A0AAP5E7Q2</accession>
<comment type="caution">
    <text evidence="2">The sequence shown here is derived from an EMBL/GenBank/DDBJ whole genome shotgun (WGS) entry which is preliminary data.</text>
</comment>
<feature type="transmembrane region" description="Helical" evidence="1">
    <location>
        <begin position="57"/>
        <end position="82"/>
    </location>
</feature>
<feature type="transmembrane region" description="Helical" evidence="1">
    <location>
        <begin position="103"/>
        <end position="126"/>
    </location>
</feature>
<gene>
    <name evidence="2" type="ORF">QE424_000008</name>
</gene>
<dbReference type="NCBIfam" id="NF041043">
    <property type="entry name" value="BPSS1780_fam"/>
    <property type="match status" value="1"/>
</dbReference>
<feature type="transmembrane region" description="Helical" evidence="1">
    <location>
        <begin position="251"/>
        <end position="276"/>
    </location>
</feature>
<name>A0AAP5E7Q2_9GAMM</name>
<dbReference type="RefSeq" id="WP_184126062.1">
    <property type="nucleotide sequence ID" value="NZ_CP183298.1"/>
</dbReference>
<protein>
    <submittedName>
        <fullName evidence="2">Uncharacterized protein</fullName>
    </submittedName>
</protein>
<feature type="transmembrane region" description="Helical" evidence="1">
    <location>
        <begin position="215"/>
        <end position="239"/>
    </location>
</feature>
<feature type="transmembrane region" description="Helical" evidence="1">
    <location>
        <begin position="168"/>
        <end position="195"/>
    </location>
</feature>
<keyword evidence="1" id="KW-0472">Membrane</keyword>
<reference evidence="2" key="1">
    <citation type="submission" date="2023-07" db="EMBL/GenBank/DDBJ databases">
        <title>Functional and genomic diversity of the sorghum phyllosphere microbiome.</title>
        <authorList>
            <person name="Shade A."/>
        </authorList>
    </citation>
    <scope>NUCLEOTIDE SEQUENCE</scope>
    <source>
        <strain evidence="2">SORGH_AS_0457</strain>
    </source>
</reference>
<keyword evidence="1" id="KW-1133">Transmembrane helix</keyword>
<dbReference type="AlphaFoldDB" id="A0AAP5E7Q2"/>
<organism evidence="2 3">
    <name type="scientific">Stenotrophomonas rhizophila</name>
    <dbReference type="NCBI Taxonomy" id="216778"/>
    <lineage>
        <taxon>Bacteria</taxon>
        <taxon>Pseudomonadati</taxon>
        <taxon>Pseudomonadota</taxon>
        <taxon>Gammaproteobacteria</taxon>
        <taxon>Lysobacterales</taxon>
        <taxon>Lysobacteraceae</taxon>
        <taxon>Stenotrophomonas</taxon>
    </lineage>
</organism>
<evidence type="ECO:0000256" key="1">
    <source>
        <dbReference type="SAM" id="Phobius"/>
    </source>
</evidence>